<keyword evidence="3" id="KW-1185">Reference proteome</keyword>
<feature type="region of interest" description="Disordered" evidence="1">
    <location>
        <begin position="463"/>
        <end position="485"/>
    </location>
</feature>
<organism evidence="2 3">
    <name type="scientific">Halococcus hamelinensis 100A6</name>
    <dbReference type="NCBI Taxonomy" id="1132509"/>
    <lineage>
        <taxon>Archaea</taxon>
        <taxon>Methanobacteriati</taxon>
        <taxon>Methanobacteriota</taxon>
        <taxon>Stenosarchaea group</taxon>
        <taxon>Halobacteria</taxon>
        <taxon>Halobacteriales</taxon>
        <taxon>Halococcaceae</taxon>
        <taxon>Halococcus</taxon>
    </lineage>
</organism>
<reference evidence="2 3" key="1">
    <citation type="journal article" date="2014" name="PLoS Genet.">
        <title>Phylogenetically driven sequencing of extremely halophilic archaea reveals strategies for static and dynamic osmo-response.</title>
        <authorList>
            <person name="Becker E.A."/>
            <person name="Seitzer P.M."/>
            <person name="Tritt A."/>
            <person name="Larsen D."/>
            <person name="Krusor M."/>
            <person name="Yao A.I."/>
            <person name="Wu D."/>
            <person name="Madern D."/>
            <person name="Eisen J.A."/>
            <person name="Darling A.E."/>
            <person name="Facciotti M.T."/>
        </authorList>
    </citation>
    <scope>NUCLEOTIDE SEQUENCE [LARGE SCALE GENOMIC DNA]</scope>
    <source>
        <strain evidence="2 3">100A6</strain>
    </source>
</reference>
<name>M0M9Y7_9EURY</name>
<proteinExistence type="predicted"/>
<dbReference type="Proteomes" id="UP000011566">
    <property type="component" value="Unassembled WGS sequence"/>
</dbReference>
<accession>M0M9Y7</accession>
<sequence length="485" mass="55202">MRELQPENYDVLIGHYSHAFVERFVEDRIVVIDEFPAGAYVNSLAGDVLRESVFQWAKDNPELPFDSLDELTGGALSENDIAASNKWFGSGYPQRDSTGLTHNRRLFADTPLAVYTLLNGTRLDNGLKYCELGNGRTGVYNPRVGRKGKLTFYLLNRPNFDAAEQVVALDGTFDKTMWKLATGIEFEVENVLDEKRRESYIKDTLGYHIYRISIHSRPTSGGRYTDPERVRLIRETIEDTYDTDLAFIGSYGDMYKHETNLAEADVLPKDSHNREDVIGSGMFENHNLGLIWGSNHFGDDYVKMWSALGGESASRNKDVRNPDYGSLGNRVVRWMRESLTAQELFRIGRDRSKSVIYVYTAHTPEWLPINGTGEVFRAWSKGARNVVEVLRELDGDRHTEPQIRNQTEIKQSQTNKCLRELSRAGFIEQVETSLQTNIWRDKELEKFDPKGFVDLTLVHTETPSLPTTDHGLQDAVEEGEKISSQ</sequence>
<protein>
    <submittedName>
        <fullName evidence="2">Uncharacterized protein</fullName>
    </submittedName>
</protein>
<dbReference type="eggNOG" id="arCOG07786">
    <property type="taxonomic scope" value="Archaea"/>
</dbReference>
<dbReference type="AlphaFoldDB" id="M0M9Y7"/>
<gene>
    <name evidence="2" type="ORF">C447_01280</name>
</gene>
<evidence type="ECO:0000313" key="2">
    <source>
        <dbReference type="EMBL" id="EMA41444.1"/>
    </source>
</evidence>
<dbReference type="PATRIC" id="fig|1132509.6.peg.308"/>
<comment type="caution">
    <text evidence="2">The sequence shown here is derived from an EMBL/GenBank/DDBJ whole genome shotgun (WGS) entry which is preliminary data.</text>
</comment>
<dbReference type="EMBL" id="AOMB01000005">
    <property type="protein sequence ID" value="EMA41444.1"/>
    <property type="molecule type" value="Genomic_DNA"/>
</dbReference>
<evidence type="ECO:0000313" key="3">
    <source>
        <dbReference type="Proteomes" id="UP000011566"/>
    </source>
</evidence>
<evidence type="ECO:0000256" key="1">
    <source>
        <dbReference type="SAM" id="MobiDB-lite"/>
    </source>
</evidence>